<sequence length="146" mass="16898">MFQKTMSSFKPCLIMLALLLVDSEAEYVGDAVRENVKILCPFTCRKVCPIIDTAIEFRCHIGCRSPRKRFIPDFMTSGVQYRVQPMSNDFIPYDLNGDQLISLKEFSTAENLPLLEVYDVFTCADTNKDYTLDMIEFKKAPFVRWK</sequence>
<feature type="signal peptide" evidence="1">
    <location>
        <begin position="1"/>
        <end position="25"/>
    </location>
</feature>
<reference evidence="2" key="3">
    <citation type="submission" date="2023-05" db="EMBL/GenBank/DDBJ databases">
        <authorList>
            <person name="Smith C.H."/>
        </authorList>
    </citation>
    <scope>NUCLEOTIDE SEQUENCE</scope>
    <source>
        <strain evidence="2">CHS0354</strain>
        <tissue evidence="2">Mantle</tissue>
    </source>
</reference>
<accession>A0AAE0TDC5</accession>
<keyword evidence="3" id="KW-1185">Reference proteome</keyword>
<feature type="chain" id="PRO_5042242793" description="EF-hand domain-containing protein" evidence="1">
    <location>
        <begin position="26"/>
        <end position="146"/>
    </location>
</feature>
<reference evidence="2" key="2">
    <citation type="journal article" date="2021" name="Genome Biol. Evol.">
        <title>Developing a high-quality reference genome for a parasitic bivalve with doubly uniparental inheritance (Bivalvia: Unionida).</title>
        <authorList>
            <person name="Smith C.H."/>
        </authorList>
    </citation>
    <scope>NUCLEOTIDE SEQUENCE</scope>
    <source>
        <strain evidence="2">CHS0354</strain>
        <tissue evidence="2">Mantle</tissue>
    </source>
</reference>
<dbReference type="AlphaFoldDB" id="A0AAE0TDC5"/>
<proteinExistence type="predicted"/>
<dbReference type="SUPFAM" id="SSF47473">
    <property type="entry name" value="EF-hand"/>
    <property type="match status" value="1"/>
</dbReference>
<dbReference type="Gene3D" id="1.10.238.10">
    <property type="entry name" value="EF-hand"/>
    <property type="match status" value="1"/>
</dbReference>
<dbReference type="EMBL" id="JAEAOA010001832">
    <property type="protein sequence ID" value="KAK3608317.1"/>
    <property type="molecule type" value="Genomic_DNA"/>
</dbReference>
<protein>
    <recommendedName>
        <fullName evidence="4">EF-hand domain-containing protein</fullName>
    </recommendedName>
</protein>
<evidence type="ECO:0000313" key="2">
    <source>
        <dbReference type="EMBL" id="KAK3608317.1"/>
    </source>
</evidence>
<reference evidence="2" key="1">
    <citation type="journal article" date="2021" name="Genome Biol. Evol.">
        <title>A High-Quality Reference Genome for a Parasitic Bivalve with Doubly Uniparental Inheritance (Bivalvia: Unionida).</title>
        <authorList>
            <person name="Smith C.H."/>
        </authorList>
    </citation>
    <scope>NUCLEOTIDE SEQUENCE</scope>
    <source>
        <strain evidence="2">CHS0354</strain>
    </source>
</reference>
<dbReference type="InterPro" id="IPR011992">
    <property type="entry name" value="EF-hand-dom_pair"/>
</dbReference>
<evidence type="ECO:0000313" key="3">
    <source>
        <dbReference type="Proteomes" id="UP001195483"/>
    </source>
</evidence>
<name>A0AAE0TDC5_9BIVA</name>
<evidence type="ECO:0008006" key="4">
    <source>
        <dbReference type="Google" id="ProtNLM"/>
    </source>
</evidence>
<organism evidence="2 3">
    <name type="scientific">Potamilus streckersoni</name>
    <dbReference type="NCBI Taxonomy" id="2493646"/>
    <lineage>
        <taxon>Eukaryota</taxon>
        <taxon>Metazoa</taxon>
        <taxon>Spiralia</taxon>
        <taxon>Lophotrochozoa</taxon>
        <taxon>Mollusca</taxon>
        <taxon>Bivalvia</taxon>
        <taxon>Autobranchia</taxon>
        <taxon>Heteroconchia</taxon>
        <taxon>Palaeoheterodonta</taxon>
        <taxon>Unionida</taxon>
        <taxon>Unionoidea</taxon>
        <taxon>Unionidae</taxon>
        <taxon>Ambleminae</taxon>
        <taxon>Lampsilini</taxon>
        <taxon>Potamilus</taxon>
    </lineage>
</organism>
<gene>
    <name evidence="2" type="ORF">CHS0354_030767</name>
</gene>
<comment type="caution">
    <text evidence="2">The sequence shown here is derived from an EMBL/GenBank/DDBJ whole genome shotgun (WGS) entry which is preliminary data.</text>
</comment>
<dbReference type="Proteomes" id="UP001195483">
    <property type="component" value="Unassembled WGS sequence"/>
</dbReference>
<evidence type="ECO:0000256" key="1">
    <source>
        <dbReference type="SAM" id="SignalP"/>
    </source>
</evidence>
<keyword evidence="1" id="KW-0732">Signal</keyword>